<keyword evidence="1" id="KW-0378">Hydrolase</keyword>
<dbReference type="GO" id="GO:0008237">
    <property type="term" value="F:metallopeptidase activity"/>
    <property type="evidence" value="ECO:0007669"/>
    <property type="project" value="UniProtKB-KW"/>
</dbReference>
<gene>
    <name evidence="1" type="ORF">AKO1_013991</name>
</gene>
<evidence type="ECO:0000313" key="1">
    <source>
        <dbReference type="EMBL" id="KAL0483684.1"/>
    </source>
</evidence>
<evidence type="ECO:0000313" key="2">
    <source>
        <dbReference type="Proteomes" id="UP001431209"/>
    </source>
</evidence>
<protein>
    <submittedName>
        <fullName evidence="1">Zinc metalloproteinase</fullName>
    </submittedName>
</protein>
<comment type="caution">
    <text evidence="1">The sequence shown here is derived from an EMBL/GenBank/DDBJ whole genome shotgun (WGS) entry which is preliminary data.</text>
</comment>
<organism evidence="1 2">
    <name type="scientific">Acrasis kona</name>
    <dbReference type="NCBI Taxonomy" id="1008807"/>
    <lineage>
        <taxon>Eukaryota</taxon>
        <taxon>Discoba</taxon>
        <taxon>Heterolobosea</taxon>
        <taxon>Tetramitia</taxon>
        <taxon>Eutetramitia</taxon>
        <taxon>Acrasidae</taxon>
        <taxon>Acrasis</taxon>
    </lineage>
</organism>
<dbReference type="SUPFAM" id="SSF55486">
    <property type="entry name" value="Metalloproteases ('zincins'), catalytic domain"/>
    <property type="match status" value="1"/>
</dbReference>
<keyword evidence="1" id="KW-0482">Metalloprotease</keyword>
<reference evidence="1 2" key="1">
    <citation type="submission" date="2024-03" db="EMBL/GenBank/DDBJ databases">
        <title>The Acrasis kona genome and developmental transcriptomes reveal deep origins of eukaryotic multicellular pathways.</title>
        <authorList>
            <person name="Sheikh S."/>
            <person name="Fu C.-J."/>
            <person name="Brown M.W."/>
            <person name="Baldauf S.L."/>
        </authorList>
    </citation>
    <scope>NUCLEOTIDE SEQUENCE [LARGE SCALE GENOMIC DNA]</scope>
    <source>
        <strain evidence="1 2">ATCC MYA-3509</strain>
    </source>
</reference>
<keyword evidence="2" id="KW-1185">Reference proteome</keyword>
<sequence>MDVNYFTGIKPESRTSFWTEYGHACYVRWDNGLHTLNFVGYDGLYRFGISNNSTSTFDLFSKMTDPASFLNETAILKKSFEGLYIVHEKPLNNKRVTSRIDLRIKGKFAREIQLTLITRPSLEKHFYRKSAFADGREYTFLEHLKMIGINAELEKTFLLTESEQIDTEQQLNDILDTQLQLKQKSWKAGVILTKLDETIMGVMFDERDLQRQGFAVCVRCHEVNTKEGLQDFMQTMLHEFLHTLNLRHNMGSLSIMGYPNQYQGGSREYYKKFNRHLTIYEHLHICHAPEDDIIPGGTPFSGGDVEVHNYARELLYFAGKNCICLDMRSMCSIL</sequence>
<name>A0AAW2Z2Q5_9EUKA</name>
<dbReference type="EMBL" id="JAOPGA020000974">
    <property type="protein sequence ID" value="KAL0483684.1"/>
    <property type="molecule type" value="Genomic_DNA"/>
</dbReference>
<dbReference type="AlphaFoldDB" id="A0AAW2Z2Q5"/>
<proteinExistence type="predicted"/>
<keyword evidence="1" id="KW-0645">Protease</keyword>
<dbReference type="Proteomes" id="UP001431209">
    <property type="component" value="Unassembled WGS sequence"/>
</dbReference>
<accession>A0AAW2Z2Q5</accession>